<proteinExistence type="predicted"/>
<organism evidence="1 2">
    <name type="scientific">Amycolatopsis lexingtonensis</name>
    <dbReference type="NCBI Taxonomy" id="218822"/>
    <lineage>
        <taxon>Bacteria</taxon>
        <taxon>Bacillati</taxon>
        <taxon>Actinomycetota</taxon>
        <taxon>Actinomycetes</taxon>
        <taxon>Pseudonocardiales</taxon>
        <taxon>Pseudonocardiaceae</taxon>
        <taxon>Amycolatopsis</taxon>
    </lineage>
</organism>
<comment type="caution">
    <text evidence="1">The sequence shown here is derived from an EMBL/GenBank/DDBJ whole genome shotgun (WGS) entry which is preliminary data.</text>
</comment>
<keyword evidence="2" id="KW-1185">Reference proteome</keyword>
<protein>
    <submittedName>
        <fullName evidence="1">TIM-barrel fold metal-dependent hydrolase</fullName>
    </submittedName>
</protein>
<name>A0ABR9I232_9PSEU</name>
<dbReference type="EMBL" id="JADBEG010000001">
    <property type="protein sequence ID" value="MBE1497213.1"/>
    <property type="molecule type" value="Genomic_DNA"/>
</dbReference>
<dbReference type="Gene3D" id="3.20.20.140">
    <property type="entry name" value="Metal-dependent hydrolases"/>
    <property type="match status" value="1"/>
</dbReference>
<dbReference type="Proteomes" id="UP000631670">
    <property type="component" value="Unassembled WGS sequence"/>
</dbReference>
<evidence type="ECO:0000313" key="2">
    <source>
        <dbReference type="Proteomes" id="UP000631670"/>
    </source>
</evidence>
<dbReference type="GO" id="GO:0016787">
    <property type="term" value="F:hydrolase activity"/>
    <property type="evidence" value="ECO:0007669"/>
    <property type="project" value="UniProtKB-KW"/>
</dbReference>
<dbReference type="SUPFAM" id="SSF51556">
    <property type="entry name" value="Metallo-dependent hydrolases"/>
    <property type="match status" value="1"/>
</dbReference>
<evidence type="ECO:0000313" key="1">
    <source>
        <dbReference type="EMBL" id="MBE1497213.1"/>
    </source>
</evidence>
<gene>
    <name evidence="1" type="ORF">H4696_004313</name>
</gene>
<reference evidence="1 2" key="1">
    <citation type="submission" date="2020-10" db="EMBL/GenBank/DDBJ databases">
        <title>Sequencing the genomes of 1000 actinobacteria strains.</title>
        <authorList>
            <person name="Klenk H.-P."/>
        </authorList>
    </citation>
    <scope>NUCLEOTIDE SEQUENCE [LARGE SCALE GENOMIC DNA]</scope>
    <source>
        <strain evidence="1 2">DSM 44653</strain>
    </source>
</reference>
<sequence>MIFAVRLAIHEVPERTLFGSDAPYGDPVLARATVERVTRPGALRDRVLGGTLTELLGL</sequence>
<keyword evidence="1" id="KW-0378">Hydrolase</keyword>
<dbReference type="InterPro" id="IPR032466">
    <property type="entry name" value="Metal_Hydrolase"/>
</dbReference>
<dbReference type="RefSeq" id="WP_211299641.1">
    <property type="nucleotide sequence ID" value="NZ_JADBEG010000001.1"/>
</dbReference>
<accession>A0ABR9I232</accession>